<keyword evidence="5" id="KW-1185">Reference proteome</keyword>
<dbReference type="EMBL" id="JASCZI010151104">
    <property type="protein sequence ID" value="MED6169428.1"/>
    <property type="molecule type" value="Genomic_DNA"/>
</dbReference>
<reference evidence="4 5" key="1">
    <citation type="journal article" date="2023" name="Plants (Basel)">
        <title>Bridging the Gap: Combining Genomics and Transcriptomics Approaches to Understand Stylosanthes scabra, an Orphan Legume from the Brazilian Caatinga.</title>
        <authorList>
            <person name="Ferreira-Neto J.R.C."/>
            <person name="da Silva M.D."/>
            <person name="Binneck E."/>
            <person name="de Melo N.F."/>
            <person name="da Silva R.H."/>
            <person name="de Melo A.L.T.M."/>
            <person name="Pandolfi V."/>
            <person name="Bustamante F.O."/>
            <person name="Brasileiro-Vidal A.C."/>
            <person name="Benko-Iseppon A.M."/>
        </authorList>
    </citation>
    <scope>NUCLEOTIDE SEQUENCE [LARGE SCALE GENOMIC DNA]</scope>
    <source>
        <tissue evidence="4">Leaves</tissue>
    </source>
</reference>
<dbReference type="InterPro" id="IPR013087">
    <property type="entry name" value="Znf_C2H2_type"/>
</dbReference>
<evidence type="ECO:0000259" key="3">
    <source>
        <dbReference type="PROSITE" id="PS50157"/>
    </source>
</evidence>
<keyword evidence="1" id="KW-0863">Zinc-finger</keyword>
<dbReference type="SUPFAM" id="SSF57667">
    <property type="entry name" value="beta-beta-alpha zinc fingers"/>
    <property type="match status" value="1"/>
</dbReference>
<evidence type="ECO:0000256" key="1">
    <source>
        <dbReference type="PROSITE-ProRule" id="PRU00042"/>
    </source>
</evidence>
<feature type="domain" description="C2H2-type" evidence="3">
    <location>
        <begin position="79"/>
        <end position="106"/>
    </location>
</feature>
<dbReference type="InterPro" id="IPR044299">
    <property type="entry name" value="GIS3/ZFP5/ZFP6"/>
</dbReference>
<feature type="region of interest" description="Disordered" evidence="2">
    <location>
        <begin position="1"/>
        <end position="73"/>
    </location>
</feature>
<evidence type="ECO:0000313" key="5">
    <source>
        <dbReference type="Proteomes" id="UP001341840"/>
    </source>
</evidence>
<organism evidence="4 5">
    <name type="scientific">Stylosanthes scabra</name>
    <dbReference type="NCBI Taxonomy" id="79078"/>
    <lineage>
        <taxon>Eukaryota</taxon>
        <taxon>Viridiplantae</taxon>
        <taxon>Streptophyta</taxon>
        <taxon>Embryophyta</taxon>
        <taxon>Tracheophyta</taxon>
        <taxon>Spermatophyta</taxon>
        <taxon>Magnoliopsida</taxon>
        <taxon>eudicotyledons</taxon>
        <taxon>Gunneridae</taxon>
        <taxon>Pentapetalae</taxon>
        <taxon>rosids</taxon>
        <taxon>fabids</taxon>
        <taxon>Fabales</taxon>
        <taxon>Fabaceae</taxon>
        <taxon>Papilionoideae</taxon>
        <taxon>50 kb inversion clade</taxon>
        <taxon>dalbergioids sensu lato</taxon>
        <taxon>Dalbergieae</taxon>
        <taxon>Pterocarpus clade</taxon>
        <taxon>Stylosanthes</taxon>
    </lineage>
</organism>
<dbReference type="PROSITE" id="PS50157">
    <property type="entry name" value="ZINC_FINGER_C2H2_2"/>
    <property type="match status" value="1"/>
</dbReference>
<gene>
    <name evidence="4" type="ORF">PIB30_021229</name>
</gene>
<accession>A0ABU6VBV0</accession>
<comment type="caution">
    <text evidence="4">The sequence shown here is derived from an EMBL/GenBank/DDBJ whole genome shotgun (WGS) entry which is preliminary data.</text>
</comment>
<protein>
    <recommendedName>
        <fullName evidence="3">C2H2-type domain-containing protein</fullName>
    </recommendedName>
</protein>
<evidence type="ECO:0000256" key="2">
    <source>
        <dbReference type="SAM" id="MobiDB-lite"/>
    </source>
</evidence>
<name>A0ABU6VBV0_9FABA</name>
<dbReference type="PANTHER" id="PTHR46353">
    <property type="entry name" value="ZINC FINGER PROTEIN 5"/>
    <property type="match status" value="1"/>
</dbReference>
<evidence type="ECO:0000313" key="4">
    <source>
        <dbReference type="EMBL" id="MED6169428.1"/>
    </source>
</evidence>
<proteinExistence type="predicted"/>
<dbReference type="PANTHER" id="PTHR46353:SF9">
    <property type="entry name" value="ZINC FINGER PROTEIN GIS3"/>
    <property type="match status" value="1"/>
</dbReference>
<keyword evidence="1" id="KW-0862">Zinc</keyword>
<feature type="compositionally biased region" description="Low complexity" evidence="2">
    <location>
        <begin position="57"/>
        <end position="73"/>
    </location>
</feature>
<dbReference type="PROSITE" id="PS00028">
    <property type="entry name" value="ZINC_FINGER_C2H2_1"/>
    <property type="match status" value="1"/>
</dbReference>
<dbReference type="Proteomes" id="UP001341840">
    <property type="component" value="Unassembled WGS sequence"/>
</dbReference>
<dbReference type="InterPro" id="IPR036236">
    <property type="entry name" value="Znf_C2H2_sf"/>
</dbReference>
<sequence length="250" mass="27579">MADVVEYRANSNTNTPTTPPSLKLFGINIHHHKISRDQNPTSMNQSSPSPPPKSQEDNSSFDYPFNNSSSSSSRDARKYECQYCFREFANSQALGGHQNAHKKERQLLKRAQMQAARGFVASHHIHQTTIMSSQLPHLLPVGAGVPPPPQASSWLYHAGRGAPSFGDNAYHPGGVFVAPPGRRVYGGDGGSNQFEGSHLFKTSWLANNRDHHHRYRPLSEFDGLNSDSNDGGDQFSSSEEGFKLNLHLSL</sequence>
<dbReference type="Gene3D" id="3.30.160.60">
    <property type="entry name" value="Classic Zinc Finger"/>
    <property type="match status" value="1"/>
</dbReference>
<keyword evidence="1" id="KW-0479">Metal-binding</keyword>